<dbReference type="Gene3D" id="3.10.10.10">
    <property type="entry name" value="HIV Type 1 Reverse Transcriptase, subunit A, domain 1"/>
    <property type="match status" value="1"/>
</dbReference>
<name>A0AAV4ATL8_9GAST</name>
<dbReference type="SUPFAM" id="SSF56672">
    <property type="entry name" value="DNA/RNA polymerases"/>
    <property type="match status" value="1"/>
</dbReference>
<evidence type="ECO:0000313" key="2">
    <source>
        <dbReference type="EMBL" id="GFO10158.1"/>
    </source>
</evidence>
<dbReference type="AlphaFoldDB" id="A0AAV4ATL8"/>
<accession>A0AAV4ATL8</accession>
<proteinExistence type="predicted"/>
<feature type="region of interest" description="Disordered" evidence="1">
    <location>
        <begin position="68"/>
        <end position="122"/>
    </location>
</feature>
<dbReference type="InterPro" id="IPR043502">
    <property type="entry name" value="DNA/RNA_pol_sf"/>
</dbReference>
<evidence type="ECO:0000313" key="3">
    <source>
        <dbReference type="Proteomes" id="UP000735302"/>
    </source>
</evidence>
<sequence>MPVSSTLGYEADFVDKLEEMENLGIIKKHNASFASLVVVVRKKVGSNRVCRRLNKLTVFDLQLMVPPTDVNRPEDAIRDDKLWCNPDPRREDVSEKDEPCGELRRRSVGPPSNLKEPREDSE</sequence>
<reference evidence="2 3" key="1">
    <citation type="journal article" date="2021" name="Elife">
        <title>Chloroplast acquisition without the gene transfer in kleptoplastic sea slugs, Plakobranchus ocellatus.</title>
        <authorList>
            <person name="Maeda T."/>
            <person name="Takahashi S."/>
            <person name="Yoshida T."/>
            <person name="Shimamura S."/>
            <person name="Takaki Y."/>
            <person name="Nagai Y."/>
            <person name="Toyoda A."/>
            <person name="Suzuki Y."/>
            <person name="Arimoto A."/>
            <person name="Ishii H."/>
            <person name="Satoh N."/>
            <person name="Nishiyama T."/>
            <person name="Hasebe M."/>
            <person name="Maruyama T."/>
            <person name="Minagawa J."/>
            <person name="Obokata J."/>
            <person name="Shigenobu S."/>
        </authorList>
    </citation>
    <scope>NUCLEOTIDE SEQUENCE [LARGE SCALE GENOMIC DNA]</scope>
</reference>
<comment type="caution">
    <text evidence="2">The sequence shown here is derived from an EMBL/GenBank/DDBJ whole genome shotgun (WGS) entry which is preliminary data.</text>
</comment>
<dbReference type="Proteomes" id="UP000735302">
    <property type="component" value="Unassembled WGS sequence"/>
</dbReference>
<evidence type="ECO:0000256" key="1">
    <source>
        <dbReference type="SAM" id="MobiDB-lite"/>
    </source>
</evidence>
<gene>
    <name evidence="2" type="ORF">PoB_003666300</name>
</gene>
<protein>
    <submittedName>
        <fullName evidence="2">Uncharacterized protein</fullName>
    </submittedName>
</protein>
<dbReference type="EMBL" id="BLXT01004148">
    <property type="protein sequence ID" value="GFO10158.1"/>
    <property type="molecule type" value="Genomic_DNA"/>
</dbReference>
<organism evidence="2 3">
    <name type="scientific">Plakobranchus ocellatus</name>
    <dbReference type="NCBI Taxonomy" id="259542"/>
    <lineage>
        <taxon>Eukaryota</taxon>
        <taxon>Metazoa</taxon>
        <taxon>Spiralia</taxon>
        <taxon>Lophotrochozoa</taxon>
        <taxon>Mollusca</taxon>
        <taxon>Gastropoda</taxon>
        <taxon>Heterobranchia</taxon>
        <taxon>Euthyneura</taxon>
        <taxon>Panpulmonata</taxon>
        <taxon>Sacoglossa</taxon>
        <taxon>Placobranchoidea</taxon>
        <taxon>Plakobranchidae</taxon>
        <taxon>Plakobranchus</taxon>
    </lineage>
</organism>
<feature type="compositionally biased region" description="Basic and acidic residues" evidence="1">
    <location>
        <begin position="71"/>
        <end position="105"/>
    </location>
</feature>
<keyword evidence="3" id="KW-1185">Reference proteome</keyword>